<dbReference type="RefSeq" id="WP_131820752.1">
    <property type="nucleotide sequence ID" value="NZ_FOOX01000006.1"/>
</dbReference>
<keyword evidence="1" id="KW-0472">Membrane</keyword>
<feature type="transmembrane region" description="Helical" evidence="1">
    <location>
        <begin position="27"/>
        <end position="48"/>
    </location>
</feature>
<keyword evidence="1" id="KW-1133">Transmembrane helix</keyword>
<gene>
    <name evidence="2" type="ORF">SAMN05660649_02046</name>
</gene>
<dbReference type="AlphaFoldDB" id="A0A1I2T428"/>
<protein>
    <recommendedName>
        <fullName evidence="4">ABC-2 family transporter protein</fullName>
    </recommendedName>
</protein>
<accession>A0A1I2T428</accession>
<name>A0A1I2T428_9FIRM</name>
<sequence>MADKASAEPFHWKGVLDMGSRNITLMLSYLIILTLVLTGYLLMVALPVEGYNPGDYELGYLYFIAFQLLLFSLVVPFWEVEQLTGLSIEQSNPSLPVKPPSLAVFRCLGALLWQMAIFVLASVPLILLIFIAGGLNMLNFLWPLVLQVLWGVFILSVRVFLSTTSLPKNWQSFLLMLLVFTALILTPVFFYFYYEYGQLVLTTVFDRDIPGLFFLNPLLTVTGLLYIQTGGTNQVGWAPVVYNLCFYCPAILIFWLLTLRNLNKVYREV</sequence>
<organism evidence="2 3">
    <name type="scientific">Desulfotruncus arcticus DSM 17038</name>
    <dbReference type="NCBI Taxonomy" id="1121424"/>
    <lineage>
        <taxon>Bacteria</taxon>
        <taxon>Bacillati</taxon>
        <taxon>Bacillota</taxon>
        <taxon>Clostridia</taxon>
        <taxon>Eubacteriales</taxon>
        <taxon>Desulfallaceae</taxon>
        <taxon>Desulfotruncus</taxon>
    </lineage>
</organism>
<reference evidence="3" key="1">
    <citation type="submission" date="2016-10" db="EMBL/GenBank/DDBJ databases">
        <authorList>
            <person name="Varghese N."/>
            <person name="Submissions S."/>
        </authorList>
    </citation>
    <scope>NUCLEOTIDE SEQUENCE [LARGE SCALE GENOMIC DNA]</scope>
    <source>
        <strain evidence="3">DSM 17038</strain>
    </source>
</reference>
<feature type="transmembrane region" description="Helical" evidence="1">
    <location>
        <begin position="239"/>
        <end position="257"/>
    </location>
</feature>
<feature type="transmembrane region" description="Helical" evidence="1">
    <location>
        <begin position="209"/>
        <end position="227"/>
    </location>
</feature>
<proteinExistence type="predicted"/>
<evidence type="ECO:0000313" key="2">
    <source>
        <dbReference type="EMBL" id="SFG57166.1"/>
    </source>
</evidence>
<evidence type="ECO:0000256" key="1">
    <source>
        <dbReference type="SAM" id="Phobius"/>
    </source>
</evidence>
<feature type="transmembrane region" description="Helical" evidence="1">
    <location>
        <begin position="140"/>
        <end position="161"/>
    </location>
</feature>
<feature type="transmembrane region" description="Helical" evidence="1">
    <location>
        <begin position="60"/>
        <end position="78"/>
    </location>
</feature>
<dbReference type="OrthoDB" id="1950876at2"/>
<keyword evidence="1" id="KW-0812">Transmembrane</keyword>
<dbReference type="Proteomes" id="UP000199337">
    <property type="component" value="Unassembled WGS sequence"/>
</dbReference>
<keyword evidence="3" id="KW-1185">Reference proteome</keyword>
<evidence type="ECO:0000313" key="3">
    <source>
        <dbReference type="Proteomes" id="UP000199337"/>
    </source>
</evidence>
<feature type="transmembrane region" description="Helical" evidence="1">
    <location>
        <begin position="111"/>
        <end position="134"/>
    </location>
</feature>
<dbReference type="EMBL" id="FOOX01000006">
    <property type="protein sequence ID" value="SFG57166.1"/>
    <property type="molecule type" value="Genomic_DNA"/>
</dbReference>
<evidence type="ECO:0008006" key="4">
    <source>
        <dbReference type="Google" id="ProtNLM"/>
    </source>
</evidence>
<dbReference type="STRING" id="341036.SAMN05660649_02046"/>
<feature type="transmembrane region" description="Helical" evidence="1">
    <location>
        <begin position="173"/>
        <end position="194"/>
    </location>
</feature>